<evidence type="ECO:0000256" key="3">
    <source>
        <dbReference type="ARBA" id="ARBA00022989"/>
    </source>
</evidence>
<dbReference type="EMBL" id="JACJQL010000022">
    <property type="protein sequence ID" value="MBD2252790.1"/>
    <property type="molecule type" value="Genomic_DNA"/>
</dbReference>
<evidence type="ECO:0000256" key="5">
    <source>
        <dbReference type="ARBA" id="ARBA00023098"/>
    </source>
</evidence>
<dbReference type="PANTHER" id="PTHR21624:SF1">
    <property type="entry name" value="ALKYLGLYCEROL MONOOXYGENASE"/>
    <property type="match status" value="1"/>
</dbReference>
<evidence type="ECO:0000256" key="2">
    <source>
        <dbReference type="ARBA" id="ARBA00022692"/>
    </source>
</evidence>
<keyword evidence="4" id="KW-0560">Oxidoreductase</keyword>
<feature type="domain" description="Fatty acid hydroxylase" evidence="8">
    <location>
        <begin position="96"/>
        <end position="230"/>
    </location>
</feature>
<evidence type="ECO:0000256" key="6">
    <source>
        <dbReference type="ARBA" id="ARBA00023136"/>
    </source>
</evidence>
<evidence type="ECO:0000313" key="10">
    <source>
        <dbReference type="Proteomes" id="UP000621307"/>
    </source>
</evidence>
<keyword evidence="6 7" id="KW-0472">Membrane</keyword>
<dbReference type="RefSeq" id="WP_190568362.1">
    <property type="nucleotide sequence ID" value="NZ_JACJQL010000022.1"/>
</dbReference>
<dbReference type="Pfam" id="PF04116">
    <property type="entry name" value="FA_hydroxylase"/>
    <property type="match status" value="1"/>
</dbReference>
<evidence type="ECO:0000256" key="1">
    <source>
        <dbReference type="ARBA" id="ARBA00004127"/>
    </source>
</evidence>
<dbReference type="InterPro" id="IPR006694">
    <property type="entry name" value="Fatty_acid_hydroxylase"/>
</dbReference>
<feature type="transmembrane region" description="Helical" evidence="7">
    <location>
        <begin position="6"/>
        <end position="27"/>
    </location>
</feature>
<feature type="transmembrane region" description="Helical" evidence="7">
    <location>
        <begin position="88"/>
        <end position="109"/>
    </location>
</feature>
<proteinExistence type="predicted"/>
<organism evidence="9 10">
    <name type="scientific">Nostoc parmelioides FACHB-3921</name>
    <dbReference type="NCBI Taxonomy" id="2692909"/>
    <lineage>
        <taxon>Bacteria</taxon>
        <taxon>Bacillati</taxon>
        <taxon>Cyanobacteriota</taxon>
        <taxon>Cyanophyceae</taxon>
        <taxon>Nostocales</taxon>
        <taxon>Nostocaceae</taxon>
        <taxon>Nostoc</taxon>
    </lineage>
</organism>
<evidence type="ECO:0000256" key="4">
    <source>
        <dbReference type="ARBA" id="ARBA00023002"/>
    </source>
</evidence>
<dbReference type="Proteomes" id="UP000621307">
    <property type="component" value="Unassembled WGS sequence"/>
</dbReference>
<comment type="caution">
    <text evidence="9">The sequence shown here is derived from an EMBL/GenBank/DDBJ whole genome shotgun (WGS) entry which is preliminary data.</text>
</comment>
<sequence length="277" mass="32944">MEWMDAIFSFMEYVLKGMLMYGVFIVIERVRPAEPNQPFRHIIFNLKWYVVYILLALGMNALGLATLVGLTRSWLGGAYINFPAPRNWIETIIGIIIYFLIVDFFYYWFHRLQHTNSFLWGQHKFHHSEESLNVTSSRRVHWLEEPLILFFIVLPMNLLFNLQPIAAGLLAFIEILWLQFIHMNLRLGFGVFSTIIVSPQYHRIHHSFQPQHINKNYAVFFPIWDIVFGSYCHPHPGEFPATGLTTKENYNHLWEASILPFREWWKLIKINRSCRVR</sequence>
<dbReference type="InterPro" id="IPR051689">
    <property type="entry name" value="Sterol_desaturase/TMEM195"/>
</dbReference>
<keyword evidence="3 7" id="KW-1133">Transmembrane helix</keyword>
<comment type="subcellular location">
    <subcellularLocation>
        <location evidence="1">Endomembrane system</location>
        <topology evidence="1">Multi-pass membrane protein</topology>
    </subcellularLocation>
</comment>
<evidence type="ECO:0000256" key="7">
    <source>
        <dbReference type="SAM" id="Phobius"/>
    </source>
</evidence>
<keyword evidence="5" id="KW-0443">Lipid metabolism</keyword>
<feature type="transmembrane region" description="Helical" evidence="7">
    <location>
        <begin position="147"/>
        <end position="170"/>
    </location>
</feature>
<feature type="transmembrane region" description="Helical" evidence="7">
    <location>
        <begin position="48"/>
        <end position="68"/>
    </location>
</feature>
<gene>
    <name evidence="9" type="ORF">H6G14_15995</name>
</gene>
<name>A0ABR8BIS5_9NOSO</name>
<reference evidence="9 10" key="1">
    <citation type="journal article" date="2020" name="ISME J.">
        <title>Comparative genomics reveals insights into cyanobacterial evolution and habitat adaptation.</title>
        <authorList>
            <person name="Chen M.Y."/>
            <person name="Teng W.K."/>
            <person name="Zhao L."/>
            <person name="Hu C.X."/>
            <person name="Zhou Y.K."/>
            <person name="Han B.P."/>
            <person name="Song L.R."/>
            <person name="Shu W.S."/>
        </authorList>
    </citation>
    <scope>NUCLEOTIDE SEQUENCE [LARGE SCALE GENOMIC DNA]</scope>
    <source>
        <strain evidence="9 10">FACHB-3921</strain>
    </source>
</reference>
<dbReference type="PANTHER" id="PTHR21624">
    <property type="entry name" value="STEROL DESATURASE-RELATED PROTEIN"/>
    <property type="match status" value="1"/>
</dbReference>
<evidence type="ECO:0000259" key="8">
    <source>
        <dbReference type="Pfam" id="PF04116"/>
    </source>
</evidence>
<evidence type="ECO:0000313" key="9">
    <source>
        <dbReference type="EMBL" id="MBD2252790.1"/>
    </source>
</evidence>
<keyword evidence="10" id="KW-1185">Reference proteome</keyword>
<protein>
    <submittedName>
        <fullName evidence="9">Sterol desaturase family protein</fullName>
    </submittedName>
</protein>
<feature type="transmembrane region" description="Helical" evidence="7">
    <location>
        <begin position="176"/>
        <end position="197"/>
    </location>
</feature>
<keyword evidence="2 7" id="KW-0812">Transmembrane</keyword>
<accession>A0ABR8BIS5</accession>